<evidence type="ECO:0000313" key="4">
    <source>
        <dbReference type="Proteomes" id="UP001218218"/>
    </source>
</evidence>
<dbReference type="InterPro" id="IPR045341">
    <property type="entry name" value="DUF6532"/>
</dbReference>
<dbReference type="EMBL" id="JARIHO010000060">
    <property type="protein sequence ID" value="KAJ7315742.1"/>
    <property type="molecule type" value="Genomic_DNA"/>
</dbReference>
<feature type="compositionally biased region" description="Polar residues" evidence="1">
    <location>
        <begin position="69"/>
        <end position="79"/>
    </location>
</feature>
<dbReference type="Proteomes" id="UP001218218">
    <property type="component" value="Unassembled WGS sequence"/>
</dbReference>
<name>A0AAD7EE71_9AGAR</name>
<feature type="region of interest" description="Disordered" evidence="1">
    <location>
        <begin position="260"/>
        <end position="296"/>
    </location>
</feature>
<gene>
    <name evidence="3" type="ORF">DFH08DRAFT_1086778</name>
</gene>
<proteinExistence type="predicted"/>
<protein>
    <recommendedName>
        <fullName evidence="2">DUF6532 domain-containing protein</fullName>
    </recommendedName>
</protein>
<feature type="compositionally biased region" description="Basic and acidic residues" evidence="1">
    <location>
        <begin position="278"/>
        <end position="296"/>
    </location>
</feature>
<feature type="domain" description="DUF6532" evidence="2">
    <location>
        <begin position="322"/>
        <end position="525"/>
    </location>
</feature>
<dbReference type="AlphaFoldDB" id="A0AAD7EE71"/>
<evidence type="ECO:0000259" key="2">
    <source>
        <dbReference type="Pfam" id="PF20149"/>
    </source>
</evidence>
<dbReference type="Pfam" id="PF20149">
    <property type="entry name" value="DUF6532"/>
    <property type="match status" value="1"/>
</dbReference>
<organism evidence="3 4">
    <name type="scientific">Mycena albidolilacea</name>
    <dbReference type="NCBI Taxonomy" id="1033008"/>
    <lineage>
        <taxon>Eukaryota</taxon>
        <taxon>Fungi</taxon>
        <taxon>Dikarya</taxon>
        <taxon>Basidiomycota</taxon>
        <taxon>Agaricomycotina</taxon>
        <taxon>Agaricomycetes</taxon>
        <taxon>Agaricomycetidae</taxon>
        <taxon>Agaricales</taxon>
        <taxon>Marasmiineae</taxon>
        <taxon>Mycenaceae</taxon>
        <taxon>Mycena</taxon>
    </lineage>
</organism>
<evidence type="ECO:0000256" key="1">
    <source>
        <dbReference type="SAM" id="MobiDB-lite"/>
    </source>
</evidence>
<comment type="caution">
    <text evidence="3">The sequence shown here is derived from an EMBL/GenBank/DDBJ whole genome shotgun (WGS) entry which is preliminary data.</text>
</comment>
<evidence type="ECO:0000313" key="3">
    <source>
        <dbReference type="EMBL" id="KAJ7315742.1"/>
    </source>
</evidence>
<keyword evidence="4" id="KW-1185">Reference proteome</keyword>
<feature type="compositionally biased region" description="Low complexity" evidence="1">
    <location>
        <begin position="80"/>
        <end position="96"/>
    </location>
</feature>
<feature type="region of interest" description="Disordered" evidence="1">
    <location>
        <begin position="1"/>
        <end position="127"/>
    </location>
</feature>
<accession>A0AAD7EE71</accession>
<reference evidence="3" key="1">
    <citation type="submission" date="2023-03" db="EMBL/GenBank/DDBJ databases">
        <title>Massive genome expansion in bonnet fungi (Mycena s.s.) driven by repeated elements and novel gene families across ecological guilds.</title>
        <authorList>
            <consortium name="Lawrence Berkeley National Laboratory"/>
            <person name="Harder C.B."/>
            <person name="Miyauchi S."/>
            <person name="Viragh M."/>
            <person name="Kuo A."/>
            <person name="Thoen E."/>
            <person name="Andreopoulos B."/>
            <person name="Lu D."/>
            <person name="Skrede I."/>
            <person name="Drula E."/>
            <person name="Henrissat B."/>
            <person name="Morin E."/>
            <person name="Kohler A."/>
            <person name="Barry K."/>
            <person name="LaButti K."/>
            <person name="Morin E."/>
            <person name="Salamov A."/>
            <person name="Lipzen A."/>
            <person name="Mereny Z."/>
            <person name="Hegedus B."/>
            <person name="Baldrian P."/>
            <person name="Stursova M."/>
            <person name="Weitz H."/>
            <person name="Taylor A."/>
            <person name="Grigoriev I.V."/>
            <person name="Nagy L.G."/>
            <person name="Martin F."/>
            <person name="Kauserud H."/>
        </authorList>
    </citation>
    <scope>NUCLEOTIDE SEQUENCE</scope>
    <source>
        <strain evidence="3">CBHHK002</strain>
    </source>
</reference>
<sequence length="576" mass="63823">MSYIDFSAQETRSYGRQLRQPVPTRRIQTYNQMQTEKENRRLAKATKNHSKSGTTPVGSRPKPRPLNLTAAQNSAPRQQASGSAPASILASAPSTAHPSHPQPPAGGLSRPDSPRMELPPSGLRMATPGEDAAAYARTQLPQELEPHDDIDGLSAEERFEIQQDPDADPASDGEDDGSDEYNNHRAVVADRGLDASSPLITSTPVNLAESRRLVRRAVNYSSPAVLTPAPMVAYHTPTPTAPYATNPRGLVRRTHVFVAAANSPDPRSSPTPLPSKRNISDVDGARDERDDLHYDDTNDTETFTVLRASDLPPARRRLLDVAVRHFRLLIISEGPHADGILQHQLATTAWFSGQKELRRTHGYEGVTAPTHDELALLKARSHQVKGDIKIIAREVIIGKKGYDFRDDNTPEVIAHNRQLVTTLLTNNGFLYTDPTNRDIPGSLYEHTALQEVLNRTFYNNESDSEAIMTSEYFANGLPLKALAYFSSALECVISERATGERIKCRMSAKTWRPKYEKHLKILEDWKVYTTNSGSRLTEKLQIRMIQDARHYAQADVTPTGFEDAGLSTDDFAKNDV</sequence>